<dbReference type="SUPFAM" id="SSF54913">
    <property type="entry name" value="GlnB-like"/>
    <property type="match status" value="1"/>
</dbReference>
<keyword evidence="4" id="KW-1185">Reference proteome</keyword>
<evidence type="ECO:0000256" key="2">
    <source>
        <dbReference type="PIRSR" id="PIRSR602187-50"/>
    </source>
</evidence>
<organism evidence="3 4">
    <name type="scientific">Zavarzinia compransoris</name>
    <dbReference type="NCBI Taxonomy" id="1264899"/>
    <lineage>
        <taxon>Bacteria</taxon>
        <taxon>Pseudomonadati</taxon>
        <taxon>Pseudomonadota</taxon>
        <taxon>Alphaproteobacteria</taxon>
        <taxon>Rhodospirillales</taxon>
        <taxon>Zavarziniaceae</taxon>
        <taxon>Zavarzinia</taxon>
    </lineage>
</organism>
<dbReference type="GO" id="GO:0006808">
    <property type="term" value="P:regulation of nitrogen utilization"/>
    <property type="evidence" value="ECO:0007669"/>
    <property type="project" value="InterPro"/>
</dbReference>
<sequence length="112" mass="12415">MKLVIAIIKPFKLEPVRAGLDAIGIHGMTVAECIGFGRSHGHTEIYRSAEYQIAFVPKLRLDIAVDDDKLQETLEVIERTARTGKLGDGKLFVAELDDAWRIRTGERGPEAV</sequence>
<gene>
    <name evidence="3" type="ORF">DKG75_07845</name>
</gene>
<dbReference type="EMBL" id="QGLF01000002">
    <property type="protein sequence ID" value="PWR21887.1"/>
    <property type="molecule type" value="Genomic_DNA"/>
</dbReference>
<dbReference type="Gene3D" id="3.30.70.120">
    <property type="match status" value="1"/>
</dbReference>
<evidence type="ECO:0000313" key="3">
    <source>
        <dbReference type="EMBL" id="PWR21887.1"/>
    </source>
</evidence>
<dbReference type="AlphaFoldDB" id="A0A317E4B8"/>
<dbReference type="Proteomes" id="UP000246077">
    <property type="component" value="Unassembled WGS sequence"/>
</dbReference>
<proteinExistence type="predicted"/>
<comment type="caution">
    <text evidence="3">The sequence shown here is derived from an EMBL/GenBank/DDBJ whole genome shotgun (WGS) entry which is preliminary data.</text>
</comment>
<dbReference type="RefSeq" id="WP_109920531.1">
    <property type="nucleotide sequence ID" value="NZ_QGLF01000002.1"/>
</dbReference>
<dbReference type="Pfam" id="PF00543">
    <property type="entry name" value="P-II"/>
    <property type="match status" value="1"/>
</dbReference>
<reference evidence="4" key="1">
    <citation type="submission" date="2018-05" db="EMBL/GenBank/DDBJ databases">
        <title>Zavarzinia sp. HR-AS.</title>
        <authorList>
            <person name="Lee Y."/>
            <person name="Jeon C.O."/>
        </authorList>
    </citation>
    <scope>NUCLEOTIDE SEQUENCE [LARGE SCALE GENOMIC DNA]</scope>
    <source>
        <strain evidence="4">DSM 1231</strain>
    </source>
</reference>
<dbReference type="OrthoDB" id="9802729at2"/>
<dbReference type="PRINTS" id="PR00340">
    <property type="entry name" value="PIIGLNB"/>
</dbReference>
<dbReference type="SMART" id="SM00938">
    <property type="entry name" value="P-II"/>
    <property type="match status" value="1"/>
</dbReference>
<name>A0A317E4B8_9PROT</name>
<dbReference type="GO" id="GO:0005829">
    <property type="term" value="C:cytosol"/>
    <property type="evidence" value="ECO:0007669"/>
    <property type="project" value="TreeGrafter"/>
</dbReference>
<dbReference type="GO" id="GO:0005524">
    <property type="term" value="F:ATP binding"/>
    <property type="evidence" value="ECO:0007669"/>
    <property type="project" value="TreeGrafter"/>
</dbReference>
<evidence type="ECO:0000256" key="1">
    <source>
        <dbReference type="ARBA" id="ARBA00015681"/>
    </source>
</evidence>
<keyword evidence="2" id="KW-0597">Phosphoprotein</keyword>
<dbReference type="PROSITE" id="PS51343">
    <property type="entry name" value="PII_GLNB_DOM"/>
    <property type="match status" value="1"/>
</dbReference>
<evidence type="ECO:0000313" key="4">
    <source>
        <dbReference type="Proteomes" id="UP000246077"/>
    </source>
</evidence>
<dbReference type="InterPro" id="IPR011322">
    <property type="entry name" value="N-reg_PII-like_a/b"/>
</dbReference>
<dbReference type="PANTHER" id="PTHR30115:SF11">
    <property type="entry name" value="NITROGEN REGULATORY PROTEIN P-II HOMOLOG"/>
    <property type="match status" value="1"/>
</dbReference>
<feature type="modified residue" description="O-UMP-tyrosine" evidence="2">
    <location>
        <position position="51"/>
    </location>
</feature>
<dbReference type="InterPro" id="IPR002187">
    <property type="entry name" value="N-reg_PII"/>
</dbReference>
<dbReference type="GO" id="GO:0030234">
    <property type="term" value="F:enzyme regulator activity"/>
    <property type="evidence" value="ECO:0007669"/>
    <property type="project" value="InterPro"/>
</dbReference>
<dbReference type="PANTHER" id="PTHR30115">
    <property type="entry name" value="NITROGEN REGULATORY PROTEIN P-II"/>
    <property type="match status" value="1"/>
</dbReference>
<accession>A0A317E4B8</accession>
<protein>
    <recommendedName>
        <fullName evidence="1">Nitrogen regulatory protein P-II</fullName>
    </recommendedName>
</protein>
<dbReference type="InterPro" id="IPR015867">
    <property type="entry name" value="N-reg_PII/ATP_PRibTrfase_C"/>
</dbReference>